<dbReference type="InterPro" id="IPR049892">
    <property type="entry name" value="AA9"/>
</dbReference>
<evidence type="ECO:0000256" key="13">
    <source>
        <dbReference type="ARBA" id="ARBA00044502"/>
    </source>
</evidence>
<evidence type="ECO:0000256" key="11">
    <source>
        <dbReference type="ARBA" id="ARBA00023277"/>
    </source>
</evidence>
<feature type="chain" id="PRO_5025489742" description="lytic cellulose monooxygenase (C4-dehydrogenating)" evidence="16">
    <location>
        <begin position="16"/>
        <end position="240"/>
    </location>
</feature>
<name>A0A6A6H667_VIRVR</name>
<dbReference type="GO" id="GO:0004497">
    <property type="term" value="F:monooxygenase activity"/>
    <property type="evidence" value="ECO:0007669"/>
    <property type="project" value="UniProtKB-KW"/>
</dbReference>
<dbReference type="OrthoDB" id="5271017at2759"/>
<dbReference type="GO" id="GO:0005576">
    <property type="term" value="C:extracellular region"/>
    <property type="evidence" value="ECO:0007669"/>
    <property type="project" value="UniProtKB-SubCell"/>
</dbReference>
<evidence type="ECO:0000259" key="17">
    <source>
        <dbReference type="Pfam" id="PF03443"/>
    </source>
</evidence>
<dbReference type="CDD" id="cd21175">
    <property type="entry name" value="LPMO_AA9"/>
    <property type="match status" value="1"/>
</dbReference>
<proteinExistence type="inferred from homology"/>
<dbReference type="InterPro" id="IPR005103">
    <property type="entry name" value="AA9_LPMO"/>
</dbReference>
<dbReference type="PANTHER" id="PTHR33353">
    <property type="entry name" value="PUTATIVE (AFU_ORTHOLOGUE AFUA_1G12560)-RELATED"/>
    <property type="match status" value="1"/>
</dbReference>
<evidence type="ECO:0000256" key="6">
    <source>
        <dbReference type="ARBA" id="ARBA00023001"/>
    </source>
</evidence>
<evidence type="ECO:0000256" key="2">
    <source>
        <dbReference type="ARBA" id="ARBA00004613"/>
    </source>
</evidence>
<dbReference type="Proteomes" id="UP000800092">
    <property type="component" value="Unassembled WGS sequence"/>
</dbReference>
<comment type="catalytic activity">
    <reaction evidence="14">
        <text>[(1-&gt;4)-beta-D-glucosyl]n+m + reduced acceptor + O2 = 4-dehydro-beta-D-glucosyl-[(1-&gt;4)-beta-D-glucosyl]n-1 + [(1-&gt;4)-beta-D-glucosyl]m + acceptor + H2O.</text>
        <dbReference type="EC" id="1.14.99.56"/>
    </reaction>
</comment>
<keyword evidence="9 18" id="KW-0503">Monooxygenase</keyword>
<evidence type="ECO:0000256" key="3">
    <source>
        <dbReference type="ARBA" id="ARBA00022525"/>
    </source>
</evidence>
<evidence type="ECO:0000256" key="7">
    <source>
        <dbReference type="ARBA" id="ARBA00023002"/>
    </source>
</evidence>
<keyword evidence="4" id="KW-0479">Metal-binding</keyword>
<comment type="similarity">
    <text evidence="13">Belongs to the polysaccharide monooxygenase AA9 family.</text>
</comment>
<accession>A0A6A6H667</accession>
<evidence type="ECO:0000256" key="5">
    <source>
        <dbReference type="ARBA" id="ARBA00022729"/>
    </source>
</evidence>
<evidence type="ECO:0000256" key="9">
    <source>
        <dbReference type="ARBA" id="ARBA00023033"/>
    </source>
</evidence>
<keyword evidence="7" id="KW-0560">Oxidoreductase</keyword>
<evidence type="ECO:0000256" key="12">
    <source>
        <dbReference type="ARBA" id="ARBA00023326"/>
    </source>
</evidence>
<organism evidence="18 19">
    <name type="scientific">Viridothelium virens</name>
    <name type="common">Speckled blister lichen</name>
    <name type="synonym">Trypethelium virens</name>
    <dbReference type="NCBI Taxonomy" id="1048519"/>
    <lineage>
        <taxon>Eukaryota</taxon>
        <taxon>Fungi</taxon>
        <taxon>Dikarya</taxon>
        <taxon>Ascomycota</taxon>
        <taxon>Pezizomycotina</taxon>
        <taxon>Dothideomycetes</taxon>
        <taxon>Dothideomycetes incertae sedis</taxon>
        <taxon>Trypetheliales</taxon>
        <taxon>Trypetheliaceae</taxon>
        <taxon>Viridothelium</taxon>
    </lineage>
</organism>
<comment type="subcellular location">
    <subcellularLocation>
        <location evidence="2">Secreted</location>
    </subcellularLocation>
</comment>
<dbReference type="AlphaFoldDB" id="A0A6A6H667"/>
<keyword evidence="11" id="KW-0119">Carbohydrate metabolism</keyword>
<dbReference type="GO" id="GO:0030245">
    <property type="term" value="P:cellulose catabolic process"/>
    <property type="evidence" value="ECO:0007669"/>
    <property type="project" value="UniProtKB-KW"/>
</dbReference>
<evidence type="ECO:0000256" key="8">
    <source>
        <dbReference type="ARBA" id="ARBA00023008"/>
    </source>
</evidence>
<keyword evidence="6" id="KW-0136">Cellulose degradation</keyword>
<dbReference type="PANTHER" id="PTHR33353:SF10">
    <property type="entry name" value="ENDO-BETA-1,4-GLUCANASE D"/>
    <property type="match status" value="1"/>
</dbReference>
<evidence type="ECO:0000256" key="15">
    <source>
        <dbReference type="ARBA" id="ARBA00047174"/>
    </source>
</evidence>
<dbReference type="EC" id="1.14.99.56" evidence="15"/>
<dbReference type="Gene3D" id="2.70.50.70">
    <property type="match status" value="1"/>
</dbReference>
<comment type="cofactor">
    <cofactor evidence="1">
        <name>Cu(2+)</name>
        <dbReference type="ChEBI" id="CHEBI:29036"/>
    </cofactor>
</comment>
<reference evidence="18" key="1">
    <citation type="journal article" date="2020" name="Stud. Mycol.">
        <title>101 Dothideomycetes genomes: a test case for predicting lifestyles and emergence of pathogens.</title>
        <authorList>
            <person name="Haridas S."/>
            <person name="Albert R."/>
            <person name="Binder M."/>
            <person name="Bloem J."/>
            <person name="Labutti K."/>
            <person name="Salamov A."/>
            <person name="Andreopoulos B."/>
            <person name="Baker S."/>
            <person name="Barry K."/>
            <person name="Bills G."/>
            <person name="Bluhm B."/>
            <person name="Cannon C."/>
            <person name="Castanera R."/>
            <person name="Culley D."/>
            <person name="Daum C."/>
            <person name="Ezra D."/>
            <person name="Gonzalez J."/>
            <person name="Henrissat B."/>
            <person name="Kuo A."/>
            <person name="Liang C."/>
            <person name="Lipzen A."/>
            <person name="Lutzoni F."/>
            <person name="Magnuson J."/>
            <person name="Mondo S."/>
            <person name="Nolan M."/>
            <person name="Ohm R."/>
            <person name="Pangilinan J."/>
            <person name="Park H.-J."/>
            <person name="Ramirez L."/>
            <person name="Alfaro M."/>
            <person name="Sun H."/>
            <person name="Tritt A."/>
            <person name="Yoshinaga Y."/>
            <person name="Zwiers L.-H."/>
            <person name="Turgeon B."/>
            <person name="Goodwin S."/>
            <person name="Spatafora J."/>
            <person name="Crous P."/>
            <person name="Grigoriev I."/>
        </authorList>
    </citation>
    <scope>NUCLEOTIDE SEQUENCE</scope>
    <source>
        <strain evidence="18">Tuck. ex Michener</strain>
    </source>
</reference>
<keyword evidence="10" id="KW-1015">Disulfide bond</keyword>
<evidence type="ECO:0000313" key="19">
    <source>
        <dbReference type="Proteomes" id="UP000800092"/>
    </source>
</evidence>
<dbReference type="Pfam" id="PF03443">
    <property type="entry name" value="AA9"/>
    <property type="match status" value="1"/>
</dbReference>
<dbReference type="EMBL" id="ML991807">
    <property type="protein sequence ID" value="KAF2233359.1"/>
    <property type="molecule type" value="Genomic_DNA"/>
</dbReference>
<feature type="signal peptide" evidence="16">
    <location>
        <begin position="1"/>
        <end position="15"/>
    </location>
</feature>
<evidence type="ECO:0000313" key="18">
    <source>
        <dbReference type="EMBL" id="KAF2233359.1"/>
    </source>
</evidence>
<evidence type="ECO:0000256" key="14">
    <source>
        <dbReference type="ARBA" id="ARBA00045077"/>
    </source>
</evidence>
<evidence type="ECO:0000256" key="4">
    <source>
        <dbReference type="ARBA" id="ARBA00022723"/>
    </source>
</evidence>
<evidence type="ECO:0000256" key="10">
    <source>
        <dbReference type="ARBA" id="ARBA00023157"/>
    </source>
</evidence>
<keyword evidence="8" id="KW-0186">Copper</keyword>
<evidence type="ECO:0000256" key="16">
    <source>
        <dbReference type="SAM" id="SignalP"/>
    </source>
</evidence>
<sequence>MKSLFLAALASVASAHYVFPAVIHNGVTTPDWTNVRQWTTYYTYGPVTDVTSLDIRCNVGGTTTKIGTNTTTVNAGDTLGFTVEPTSSGLYHPGPLIVYMAKAPSGTDVATWDGSGSVWFKIFEAGPTSFNASGPVWPYQTGGVTGVDQVFFTLPKALPTADYLLRIEHIAVHNAATVNGAQFYLSCAQLNVQNGGSGKPTPTVSFPGAYTPTDPGILYNLYSPWPQTTYVVPGPSVWTG</sequence>
<keyword evidence="5 16" id="KW-0732">Signal</keyword>
<dbReference type="GO" id="GO:0046872">
    <property type="term" value="F:metal ion binding"/>
    <property type="evidence" value="ECO:0007669"/>
    <property type="project" value="UniProtKB-KW"/>
</dbReference>
<keyword evidence="3" id="KW-0964">Secreted</keyword>
<feature type="domain" description="Auxiliary Activity family 9 catalytic" evidence="17">
    <location>
        <begin position="16"/>
        <end position="230"/>
    </location>
</feature>
<evidence type="ECO:0000256" key="1">
    <source>
        <dbReference type="ARBA" id="ARBA00001973"/>
    </source>
</evidence>
<keyword evidence="12" id="KW-0624">Polysaccharide degradation</keyword>
<protein>
    <recommendedName>
        <fullName evidence="15">lytic cellulose monooxygenase (C4-dehydrogenating)</fullName>
        <ecNumber evidence="15">1.14.99.56</ecNumber>
    </recommendedName>
</protein>
<keyword evidence="19" id="KW-1185">Reference proteome</keyword>
<gene>
    <name evidence="18" type="ORF">EV356DRAFT_524513</name>
</gene>